<evidence type="ECO:0000313" key="9">
    <source>
        <dbReference type="Proteomes" id="UP000809621"/>
    </source>
</evidence>
<comment type="caution">
    <text evidence="8">The sequence shown here is derived from an EMBL/GenBank/DDBJ whole genome shotgun (WGS) entry which is preliminary data.</text>
</comment>
<comment type="subcellular location">
    <subcellularLocation>
        <location evidence="1">Cell inner membrane</location>
        <topology evidence="1">Lipid-anchor</topology>
    </subcellularLocation>
</comment>
<accession>A0ABS2HII9</accession>
<feature type="domain" description="Multidrug resistance protein MdtA-like C-terminal permuted SH3" evidence="7">
    <location>
        <begin position="296"/>
        <end position="357"/>
    </location>
</feature>
<dbReference type="InterPro" id="IPR058627">
    <property type="entry name" value="MdtA-like_C"/>
</dbReference>
<feature type="domain" description="Multidrug resistance protein MdtA-like alpha-helical hairpin" evidence="4">
    <location>
        <begin position="98"/>
        <end position="164"/>
    </location>
</feature>
<evidence type="ECO:0000259" key="6">
    <source>
        <dbReference type="Pfam" id="PF25944"/>
    </source>
</evidence>
<evidence type="ECO:0000259" key="7">
    <source>
        <dbReference type="Pfam" id="PF25967"/>
    </source>
</evidence>
<dbReference type="PANTHER" id="PTHR30158:SF3">
    <property type="entry name" value="MULTIDRUG EFFLUX PUMP SUBUNIT ACRA-RELATED"/>
    <property type="match status" value="1"/>
</dbReference>
<dbReference type="Proteomes" id="UP000809621">
    <property type="component" value="Unassembled WGS sequence"/>
</dbReference>
<evidence type="ECO:0000259" key="4">
    <source>
        <dbReference type="Pfam" id="PF25876"/>
    </source>
</evidence>
<dbReference type="PROSITE" id="PS51257">
    <property type="entry name" value="PROKAR_LIPOPROTEIN"/>
    <property type="match status" value="1"/>
</dbReference>
<sequence length="373" mass="40191">MMKKRIILPLFATAALLGCGDKNASAPQMLPVVKAEQVTSTAFFPSKSYVGRIEAIEDAAITSQVTGYLESRDFREGQIVEQGHVLYQIDDSTYAAQVASATAAVAQAEAQLKKANSDFERAENLLPKGNISQSEYDTRFANKLSAEAQVKSAEANLISAEVDFSRTKIVAPFKGRTNSTKVSMGDLVSPSSGVLTTLVSLDPIQASFQISERERLAMGMDKASGDGSNEEVEIEVTLILENGKEYSHAGKLDFVGNRIDLDTGTIALRAQIPNPDYALLPGQHVEVMLATTEEVDVVAIPRRAVQTDIQGDFVMVLSEGNVAERREVVLGAQIDEGIVIQTGLKETDKVIVEGLQRVRNGMPVQLMSEQGGA</sequence>
<dbReference type="RefSeq" id="WP_205158477.1">
    <property type="nucleotide sequence ID" value="NZ_JAFEUM010000004.1"/>
</dbReference>
<dbReference type="NCBIfam" id="TIGR01730">
    <property type="entry name" value="RND_mfp"/>
    <property type="match status" value="1"/>
</dbReference>
<reference evidence="8 9" key="1">
    <citation type="submission" date="2021-02" db="EMBL/GenBank/DDBJ databases">
        <authorList>
            <person name="Park J.-S."/>
        </authorList>
    </citation>
    <scope>NUCLEOTIDE SEQUENCE [LARGE SCALE GENOMIC DNA]</scope>
    <source>
        <strain evidence="8 9">188UL20-2</strain>
    </source>
</reference>
<dbReference type="Pfam" id="PF25967">
    <property type="entry name" value="RND-MFP_C"/>
    <property type="match status" value="1"/>
</dbReference>
<feature type="domain" description="Multidrug resistance protein MdtA-like barrel-sandwich hybrid" evidence="5">
    <location>
        <begin position="58"/>
        <end position="190"/>
    </location>
</feature>
<gene>
    <name evidence="8" type="ORF">JQC93_10910</name>
</gene>
<keyword evidence="9" id="KW-1185">Reference proteome</keyword>
<dbReference type="InterPro" id="IPR058624">
    <property type="entry name" value="MdtA-like_HH"/>
</dbReference>
<dbReference type="Pfam" id="PF25917">
    <property type="entry name" value="BSH_RND"/>
    <property type="match status" value="1"/>
</dbReference>
<dbReference type="InterPro" id="IPR058625">
    <property type="entry name" value="MdtA-like_BSH"/>
</dbReference>
<dbReference type="Pfam" id="PF25944">
    <property type="entry name" value="Beta-barrel_RND"/>
    <property type="match status" value="1"/>
</dbReference>
<organism evidence="8 9">
    <name type="scientific">Vibrio ulleungensis</name>
    <dbReference type="NCBI Taxonomy" id="2807619"/>
    <lineage>
        <taxon>Bacteria</taxon>
        <taxon>Pseudomonadati</taxon>
        <taxon>Pseudomonadota</taxon>
        <taxon>Gammaproteobacteria</taxon>
        <taxon>Vibrionales</taxon>
        <taxon>Vibrionaceae</taxon>
        <taxon>Vibrio</taxon>
    </lineage>
</organism>
<evidence type="ECO:0000256" key="1">
    <source>
        <dbReference type="ARBA" id="ARBA00004519"/>
    </source>
</evidence>
<comment type="similarity">
    <text evidence="2">Belongs to the membrane fusion protein (MFP) (TC 8.A.1) family.</text>
</comment>
<protein>
    <submittedName>
        <fullName evidence="8">Efflux RND transporter periplasmic adaptor subunit</fullName>
    </submittedName>
</protein>
<dbReference type="PANTHER" id="PTHR30158">
    <property type="entry name" value="ACRA/E-RELATED COMPONENT OF DRUG EFFLUX TRANSPORTER"/>
    <property type="match status" value="1"/>
</dbReference>
<evidence type="ECO:0000313" key="8">
    <source>
        <dbReference type="EMBL" id="MBM7036911.1"/>
    </source>
</evidence>
<dbReference type="EMBL" id="JAFEUM010000004">
    <property type="protein sequence ID" value="MBM7036911.1"/>
    <property type="molecule type" value="Genomic_DNA"/>
</dbReference>
<dbReference type="Gene3D" id="1.10.287.470">
    <property type="entry name" value="Helix hairpin bin"/>
    <property type="match status" value="1"/>
</dbReference>
<dbReference type="Gene3D" id="2.40.420.20">
    <property type="match status" value="1"/>
</dbReference>
<evidence type="ECO:0000259" key="5">
    <source>
        <dbReference type="Pfam" id="PF25917"/>
    </source>
</evidence>
<feature type="domain" description="Multidrug resistance protein MdtA-like beta-barrel" evidence="6">
    <location>
        <begin position="203"/>
        <end position="290"/>
    </location>
</feature>
<evidence type="ECO:0000256" key="2">
    <source>
        <dbReference type="ARBA" id="ARBA00009477"/>
    </source>
</evidence>
<dbReference type="Gene3D" id="2.40.30.170">
    <property type="match status" value="1"/>
</dbReference>
<keyword evidence="3" id="KW-0175">Coiled coil</keyword>
<dbReference type="Pfam" id="PF25876">
    <property type="entry name" value="HH_MFP_RND"/>
    <property type="match status" value="1"/>
</dbReference>
<dbReference type="InterPro" id="IPR058626">
    <property type="entry name" value="MdtA-like_b-barrel"/>
</dbReference>
<dbReference type="SUPFAM" id="SSF111369">
    <property type="entry name" value="HlyD-like secretion proteins"/>
    <property type="match status" value="1"/>
</dbReference>
<evidence type="ECO:0000256" key="3">
    <source>
        <dbReference type="SAM" id="Coils"/>
    </source>
</evidence>
<name>A0ABS2HII9_9VIBR</name>
<proteinExistence type="inferred from homology"/>
<dbReference type="InterPro" id="IPR006143">
    <property type="entry name" value="RND_pump_MFP"/>
</dbReference>
<dbReference type="Gene3D" id="2.40.50.100">
    <property type="match status" value="1"/>
</dbReference>
<feature type="coiled-coil region" evidence="3">
    <location>
        <begin position="98"/>
        <end position="163"/>
    </location>
</feature>